<name>A0ABZ1PQ01_9ACTN</name>
<dbReference type="EMBL" id="CP107941">
    <property type="protein sequence ID" value="WUI86248.1"/>
    <property type="molecule type" value="Genomic_DNA"/>
</dbReference>
<evidence type="ECO:0000313" key="3">
    <source>
        <dbReference type="Proteomes" id="UP001346877"/>
    </source>
</evidence>
<evidence type="ECO:0000256" key="1">
    <source>
        <dbReference type="SAM" id="MobiDB-lite"/>
    </source>
</evidence>
<proteinExistence type="predicted"/>
<gene>
    <name evidence="2" type="ORF">OG375_08660</name>
</gene>
<protein>
    <submittedName>
        <fullName evidence="2">DivIVA domain-containing protein</fullName>
    </submittedName>
</protein>
<organism evidence="2 3">
    <name type="scientific">Micromonospora zamorensis</name>
    <dbReference type="NCBI Taxonomy" id="709883"/>
    <lineage>
        <taxon>Bacteria</taxon>
        <taxon>Bacillati</taxon>
        <taxon>Actinomycetota</taxon>
        <taxon>Actinomycetes</taxon>
        <taxon>Micromonosporales</taxon>
        <taxon>Micromonosporaceae</taxon>
        <taxon>Micromonospora</taxon>
    </lineage>
</organism>
<accession>A0ABZ1PQ01</accession>
<dbReference type="Proteomes" id="UP001346877">
    <property type="component" value="Chromosome"/>
</dbReference>
<feature type="compositionally biased region" description="Basic and acidic residues" evidence="1">
    <location>
        <begin position="81"/>
        <end position="92"/>
    </location>
</feature>
<evidence type="ECO:0000313" key="2">
    <source>
        <dbReference type="EMBL" id="WUI86248.1"/>
    </source>
</evidence>
<keyword evidence="3" id="KW-1185">Reference proteome</keyword>
<feature type="region of interest" description="Disordered" evidence="1">
    <location>
        <begin position="1"/>
        <end position="20"/>
    </location>
</feature>
<sequence>MAQVYRGGQPYPAGYPGRLTPHEVRTRAFAACRRGVDPDEVREFQARVADELAMLNETVRLLSQENDRIKRALRDWQTMHARECPPPQEHHHNSGRWRPRAPPPETCSSSTAGPRCSSPEIAP</sequence>
<reference evidence="2 3" key="1">
    <citation type="submission" date="2022-10" db="EMBL/GenBank/DDBJ databases">
        <title>The complete genomes of actinobacterial strains from the NBC collection.</title>
        <authorList>
            <person name="Joergensen T.S."/>
            <person name="Alvarez Arevalo M."/>
            <person name="Sterndorff E.B."/>
            <person name="Faurdal D."/>
            <person name="Vuksanovic O."/>
            <person name="Mourched A.-S."/>
            <person name="Charusanti P."/>
            <person name="Shaw S."/>
            <person name="Blin K."/>
            <person name="Weber T."/>
        </authorList>
    </citation>
    <scope>NUCLEOTIDE SEQUENCE [LARGE SCALE GENOMIC DNA]</scope>
    <source>
        <strain evidence="2 3">NBC_00396</strain>
    </source>
</reference>
<feature type="region of interest" description="Disordered" evidence="1">
    <location>
        <begin position="81"/>
        <end position="123"/>
    </location>
</feature>
<dbReference type="Gene3D" id="6.10.250.660">
    <property type="match status" value="1"/>
</dbReference>